<evidence type="ECO:0000256" key="7">
    <source>
        <dbReference type="SAM" id="MobiDB-lite"/>
    </source>
</evidence>
<proteinExistence type="predicted"/>
<feature type="domain" description="L-type lectin-like" evidence="10">
    <location>
        <begin position="33"/>
        <end position="252"/>
    </location>
</feature>
<feature type="transmembrane region" description="Helical" evidence="8">
    <location>
        <begin position="444"/>
        <end position="465"/>
    </location>
</feature>
<dbReference type="InterPro" id="IPR005052">
    <property type="entry name" value="Lectin_leg"/>
</dbReference>
<dbReference type="EMBL" id="JASJQH010006877">
    <property type="protein sequence ID" value="KAK9729660.1"/>
    <property type="molecule type" value="Genomic_DNA"/>
</dbReference>
<reference evidence="11 12" key="1">
    <citation type="submission" date="2023-04" db="EMBL/GenBank/DDBJ databases">
        <title>Genome of Basidiobolus ranarum AG-B5.</title>
        <authorList>
            <person name="Stajich J.E."/>
            <person name="Carter-House D."/>
            <person name="Gryganskyi A."/>
        </authorList>
    </citation>
    <scope>NUCLEOTIDE SEQUENCE [LARGE SCALE GENOMIC DNA]</scope>
    <source>
        <strain evidence="11 12">AG-B5</strain>
    </source>
</reference>
<evidence type="ECO:0000313" key="12">
    <source>
        <dbReference type="Proteomes" id="UP001479436"/>
    </source>
</evidence>
<evidence type="ECO:0000256" key="2">
    <source>
        <dbReference type="ARBA" id="ARBA00022692"/>
    </source>
</evidence>
<comment type="caution">
    <text evidence="11">The sequence shown here is derived from an EMBL/GenBank/DDBJ whole genome shotgun (WGS) entry which is preliminary data.</text>
</comment>
<keyword evidence="5 8" id="KW-0472">Membrane</keyword>
<keyword evidence="2 8" id="KW-0812">Transmembrane</keyword>
<gene>
    <name evidence="11" type="ORF">K7432_000068</name>
</gene>
<keyword evidence="4 8" id="KW-1133">Transmembrane helix</keyword>
<keyword evidence="3 9" id="KW-0732">Signal</keyword>
<name>A0ABR2WBR7_9FUNG</name>
<feature type="chain" id="PRO_5047168315" description="L-type lectin-like domain-containing protein" evidence="9">
    <location>
        <begin position="22"/>
        <end position="477"/>
    </location>
</feature>
<dbReference type="SUPFAM" id="SSF49899">
    <property type="entry name" value="Concanavalin A-like lectins/glucanases"/>
    <property type="match status" value="1"/>
</dbReference>
<feature type="signal peptide" evidence="9">
    <location>
        <begin position="1"/>
        <end position="21"/>
    </location>
</feature>
<sequence length="477" mass="53787">MKYCTLASCLLGLLSYRSVLGETTSNEEDTLLTRHDYKLSFKKPYLIGDTIPYFSFHDNAIASPNSIRLAPSVPGLKGSIWAEKSNPYKEWEVEFSFTITGRGYTGGNGIAFWYTKERAKSGPIYGNRDQWDGLAIFFDTFDPKANRYSPFISAVLNDGELKISQVPEKNSKMFAGCPRDYRNAKGPVYAKLSYYDNTLNLSIDTSEKGKAYTKCFEAPNIALPTGYYFGFSASTSELADDHDIISFETYEVNPPGRKKATSKRPHEEEKVKKEGSFKLKQKDKKKIEEIQSKMEKLRKKEELEETGLPPLLDGLHETQYKIMEALESLHSTVEELVKEKEDAPIAMISQDGSPVKVDAELGQKVSKMAKDISGLKKTVTTLADDIQEFMKTVKENEELQKVRDSIDLLDSKIENIMSKVGSKGFKSTKNQMGNSTQPPVERSYWKYILGFVCLQVALAVGYTVYSKKFDDSGKKYI</sequence>
<feature type="compositionally biased region" description="Basic and acidic residues" evidence="7">
    <location>
        <begin position="264"/>
        <end position="277"/>
    </location>
</feature>
<evidence type="ECO:0000256" key="8">
    <source>
        <dbReference type="SAM" id="Phobius"/>
    </source>
</evidence>
<dbReference type="InterPro" id="IPR051136">
    <property type="entry name" value="Intracellular_Lectin-GPT"/>
</dbReference>
<dbReference type="PANTHER" id="PTHR12223">
    <property type="entry name" value="VESICULAR MANNOSE-BINDING LECTIN"/>
    <property type="match status" value="1"/>
</dbReference>
<dbReference type="InterPro" id="IPR013320">
    <property type="entry name" value="ConA-like_dom_sf"/>
</dbReference>
<comment type="subcellular location">
    <subcellularLocation>
        <location evidence="1">Membrane</location>
        <topology evidence="1">Single-pass type I membrane protein</topology>
    </subcellularLocation>
</comment>
<keyword evidence="12" id="KW-1185">Reference proteome</keyword>
<dbReference type="PROSITE" id="PS51328">
    <property type="entry name" value="L_LECTIN_LIKE"/>
    <property type="match status" value="1"/>
</dbReference>
<evidence type="ECO:0000256" key="4">
    <source>
        <dbReference type="ARBA" id="ARBA00022989"/>
    </source>
</evidence>
<dbReference type="Pfam" id="PF03388">
    <property type="entry name" value="Lectin_leg-like"/>
    <property type="match status" value="1"/>
</dbReference>
<evidence type="ECO:0000259" key="10">
    <source>
        <dbReference type="PROSITE" id="PS51328"/>
    </source>
</evidence>
<evidence type="ECO:0000256" key="3">
    <source>
        <dbReference type="ARBA" id="ARBA00022729"/>
    </source>
</evidence>
<evidence type="ECO:0000256" key="6">
    <source>
        <dbReference type="SAM" id="Coils"/>
    </source>
</evidence>
<feature type="region of interest" description="Disordered" evidence="7">
    <location>
        <begin position="254"/>
        <end position="277"/>
    </location>
</feature>
<keyword evidence="6" id="KW-0175">Coiled coil</keyword>
<organism evidence="11 12">
    <name type="scientific">Basidiobolus ranarum</name>
    <dbReference type="NCBI Taxonomy" id="34480"/>
    <lineage>
        <taxon>Eukaryota</taxon>
        <taxon>Fungi</taxon>
        <taxon>Fungi incertae sedis</taxon>
        <taxon>Zoopagomycota</taxon>
        <taxon>Entomophthoromycotina</taxon>
        <taxon>Basidiobolomycetes</taxon>
        <taxon>Basidiobolales</taxon>
        <taxon>Basidiobolaceae</taxon>
        <taxon>Basidiobolus</taxon>
    </lineage>
</organism>
<evidence type="ECO:0000256" key="9">
    <source>
        <dbReference type="SAM" id="SignalP"/>
    </source>
</evidence>
<dbReference type="Proteomes" id="UP001479436">
    <property type="component" value="Unassembled WGS sequence"/>
</dbReference>
<protein>
    <recommendedName>
        <fullName evidence="10">L-type lectin-like domain-containing protein</fullName>
    </recommendedName>
</protein>
<evidence type="ECO:0000256" key="5">
    <source>
        <dbReference type="ARBA" id="ARBA00023136"/>
    </source>
</evidence>
<evidence type="ECO:0000256" key="1">
    <source>
        <dbReference type="ARBA" id="ARBA00004479"/>
    </source>
</evidence>
<dbReference type="PANTHER" id="PTHR12223:SF28">
    <property type="entry name" value="LECTIN, MANNOSE BINDING 1 LIKE"/>
    <property type="match status" value="1"/>
</dbReference>
<feature type="coiled-coil region" evidence="6">
    <location>
        <begin position="280"/>
        <end position="343"/>
    </location>
</feature>
<evidence type="ECO:0000313" key="11">
    <source>
        <dbReference type="EMBL" id="KAK9729660.1"/>
    </source>
</evidence>
<dbReference type="Gene3D" id="2.60.120.200">
    <property type="match status" value="1"/>
</dbReference>
<accession>A0ABR2WBR7</accession>